<keyword evidence="1" id="KW-0732">Signal</keyword>
<keyword evidence="3" id="KW-1185">Reference proteome</keyword>
<dbReference type="RefSeq" id="WP_319008571.1">
    <property type="nucleotide sequence ID" value="NZ_JAWJZF010000281.1"/>
</dbReference>
<sequence>MSRTKRLFALAAVATALAFGAAAPASANMHITGTTAYDGLRAG</sequence>
<organism evidence="2 3">
    <name type="scientific">Streptomyces roseolus</name>
    <dbReference type="NCBI Taxonomy" id="67358"/>
    <lineage>
        <taxon>Bacteria</taxon>
        <taxon>Bacillati</taxon>
        <taxon>Actinomycetota</taxon>
        <taxon>Actinomycetes</taxon>
        <taxon>Kitasatosporales</taxon>
        <taxon>Streptomycetaceae</taxon>
        <taxon>Streptomyces</taxon>
    </lineage>
</organism>
<name>A0ABU4K3P1_9ACTN</name>
<evidence type="ECO:0000313" key="3">
    <source>
        <dbReference type="Proteomes" id="UP001278571"/>
    </source>
</evidence>
<protein>
    <submittedName>
        <fullName evidence="2">Uncharacterized protein</fullName>
    </submittedName>
</protein>
<accession>A0ABU4K3P1</accession>
<dbReference type="Proteomes" id="UP001278571">
    <property type="component" value="Unassembled WGS sequence"/>
</dbReference>
<gene>
    <name evidence="2" type="ORF">R2363_07660</name>
</gene>
<proteinExistence type="predicted"/>
<evidence type="ECO:0000313" key="2">
    <source>
        <dbReference type="EMBL" id="MDX2292045.1"/>
    </source>
</evidence>
<reference evidence="2 3" key="1">
    <citation type="submission" date="2023-10" db="EMBL/GenBank/DDBJ databases">
        <authorList>
            <person name="Wang X.X."/>
        </authorList>
    </citation>
    <scope>NUCLEOTIDE SEQUENCE [LARGE SCALE GENOMIC DNA]</scope>
    <source>
        <strain evidence="2 3">NBRC 12816</strain>
    </source>
</reference>
<feature type="signal peptide" evidence="1">
    <location>
        <begin position="1"/>
        <end position="27"/>
    </location>
</feature>
<evidence type="ECO:0000256" key="1">
    <source>
        <dbReference type="SAM" id="SignalP"/>
    </source>
</evidence>
<dbReference type="EMBL" id="JAWJZF010000281">
    <property type="protein sequence ID" value="MDX2292045.1"/>
    <property type="molecule type" value="Genomic_DNA"/>
</dbReference>
<comment type="caution">
    <text evidence="2">The sequence shown here is derived from an EMBL/GenBank/DDBJ whole genome shotgun (WGS) entry which is preliminary data.</text>
</comment>
<feature type="chain" id="PRO_5045686244" evidence="1">
    <location>
        <begin position="28"/>
        <end position="43"/>
    </location>
</feature>